<feature type="region of interest" description="Disordered" evidence="3">
    <location>
        <begin position="304"/>
        <end position="330"/>
    </location>
</feature>
<dbReference type="Pfam" id="PF08284">
    <property type="entry name" value="RVP_2"/>
    <property type="match status" value="1"/>
</dbReference>
<keyword evidence="6" id="KW-1185">Reference proteome</keyword>
<evidence type="ECO:0000256" key="3">
    <source>
        <dbReference type="SAM" id="MobiDB-lite"/>
    </source>
</evidence>
<dbReference type="InterPro" id="IPR021109">
    <property type="entry name" value="Peptidase_aspartic_dom_sf"/>
</dbReference>
<keyword evidence="1" id="KW-0378">Hydrolase</keyword>
<name>A0A8H7SHB8_9FUNG</name>
<dbReference type="PROSITE" id="PS50158">
    <property type="entry name" value="ZF_CCHC"/>
    <property type="match status" value="1"/>
</dbReference>
<accession>A0A8H7SHB8</accession>
<dbReference type="CDD" id="cd00303">
    <property type="entry name" value="retropepsin_like"/>
    <property type="match status" value="1"/>
</dbReference>
<dbReference type="GO" id="GO:0004190">
    <property type="term" value="F:aspartic-type endopeptidase activity"/>
    <property type="evidence" value="ECO:0007669"/>
    <property type="project" value="UniProtKB-KW"/>
</dbReference>
<dbReference type="SMART" id="SM00343">
    <property type="entry name" value="ZnF_C2HC"/>
    <property type="match status" value="1"/>
</dbReference>
<dbReference type="Proteomes" id="UP000613177">
    <property type="component" value="Unassembled WGS sequence"/>
</dbReference>
<dbReference type="GO" id="GO:0003676">
    <property type="term" value="F:nucleic acid binding"/>
    <property type="evidence" value="ECO:0007669"/>
    <property type="project" value="InterPro"/>
</dbReference>
<dbReference type="SUPFAM" id="SSF50630">
    <property type="entry name" value="Acid proteases"/>
    <property type="match status" value="1"/>
</dbReference>
<evidence type="ECO:0000313" key="6">
    <source>
        <dbReference type="Proteomes" id="UP000613177"/>
    </source>
</evidence>
<keyword evidence="2" id="KW-0863">Zinc-finger</keyword>
<gene>
    <name evidence="5" type="ORF">INT48_009739</name>
</gene>
<dbReference type="InterPro" id="IPR032567">
    <property type="entry name" value="RTL1-rel"/>
</dbReference>
<keyword evidence="1" id="KW-0064">Aspartyl protease</keyword>
<dbReference type="Pfam" id="PF03732">
    <property type="entry name" value="Retrotrans_gag"/>
    <property type="match status" value="1"/>
</dbReference>
<feature type="region of interest" description="Disordered" evidence="3">
    <location>
        <begin position="843"/>
        <end position="864"/>
    </location>
</feature>
<dbReference type="Gene3D" id="4.10.60.10">
    <property type="entry name" value="Zinc finger, CCHC-type"/>
    <property type="match status" value="1"/>
</dbReference>
<proteinExistence type="predicted"/>
<evidence type="ECO:0000256" key="2">
    <source>
        <dbReference type="PROSITE-ProRule" id="PRU00047"/>
    </source>
</evidence>
<evidence type="ECO:0000256" key="1">
    <source>
        <dbReference type="ARBA" id="ARBA00022750"/>
    </source>
</evidence>
<dbReference type="InterPro" id="IPR036875">
    <property type="entry name" value="Znf_CCHC_sf"/>
</dbReference>
<keyword evidence="2" id="KW-0479">Metal-binding</keyword>
<organism evidence="5 6">
    <name type="scientific">Thamnidium elegans</name>
    <dbReference type="NCBI Taxonomy" id="101142"/>
    <lineage>
        <taxon>Eukaryota</taxon>
        <taxon>Fungi</taxon>
        <taxon>Fungi incertae sedis</taxon>
        <taxon>Mucoromycota</taxon>
        <taxon>Mucoromycotina</taxon>
        <taxon>Mucoromycetes</taxon>
        <taxon>Mucorales</taxon>
        <taxon>Mucorineae</taxon>
        <taxon>Mucoraceae</taxon>
        <taxon>Thamnidium</taxon>
    </lineage>
</organism>
<comment type="caution">
    <text evidence="5">The sequence shown here is derived from an EMBL/GenBank/DDBJ whole genome shotgun (WGS) entry which is preliminary data.</text>
</comment>
<dbReference type="GO" id="GO:0008270">
    <property type="term" value="F:zinc ion binding"/>
    <property type="evidence" value="ECO:0007669"/>
    <property type="project" value="UniProtKB-KW"/>
</dbReference>
<keyword evidence="1" id="KW-0645">Protease</keyword>
<dbReference type="PROSITE" id="PS00141">
    <property type="entry name" value="ASP_PROTEASE"/>
    <property type="match status" value="1"/>
</dbReference>
<dbReference type="SUPFAM" id="SSF57756">
    <property type="entry name" value="Retrovirus zinc finger-like domains"/>
    <property type="match status" value="1"/>
</dbReference>
<dbReference type="PANTHER" id="PTHR15503:SF22">
    <property type="entry name" value="TRANSPOSON TY3-I GAG POLYPROTEIN"/>
    <property type="match status" value="1"/>
</dbReference>
<protein>
    <recommendedName>
        <fullName evidence="4">CCHC-type domain-containing protein</fullName>
    </recommendedName>
</protein>
<reference evidence="5" key="1">
    <citation type="submission" date="2021-01" db="EMBL/GenBank/DDBJ databases">
        <title>Metabolic potential, ecology and presence of endohyphal bacteria is reflected in genomic diversity of Mucoromycotina.</title>
        <authorList>
            <person name="Muszewska A."/>
            <person name="Okrasinska A."/>
            <person name="Steczkiewicz K."/>
            <person name="Drgas O."/>
            <person name="Orlowska M."/>
            <person name="Perlinska-Lenart U."/>
            <person name="Aleksandrzak-Piekarczyk T."/>
            <person name="Szatraj K."/>
            <person name="Zielenkiewicz U."/>
            <person name="Pilsyk S."/>
            <person name="Malc E."/>
            <person name="Mieczkowski P."/>
            <person name="Kruszewska J.S."/>
            <person name="Biernat P."/>
            <person name="Pawlowska J."/>
        </authorList>
    </citation>
    <scope>NUCLEOTIDE SEQUENCE</scope>
    <source>
        <strain evidence="5">WA0000018081</strain>
    </source>
</reference>
<feature type="domain" description="CCHC-type" evidence="4">
    <location>
        <begin position="266"/>
        <end position="280"/>
    </location>
</feature>
<evidence type="ECO:0000259" key="4">
    <source>
        <dbReference type="PROSITE" id="PS50158"/>
    </source>
</evidence>
<dbReference type="EMBL" id="JAEPRE010000474">
    <property type="protein sequence ID" value="KAG2228438.1"/>
    <property type="molecule type" value="Genomic_DNA"/>
</dbReference>
<dbReference type="InterPro" id="IPR005162">
    <property type="entry name" value="Retrotrans_gag_dom"/>
</dbReference>
<sequence length="864" mass="97492">MADSGKKQADTSASHEDMASLVKNLATLMREVNKNKNIKAKEPDYYNGERNAVKIEGWISSVESYTRAQSMDDEEAGIYSIGLLKGMAETWYRTTEKPEEGEPPLGWLTLKRLLKEFFCPENSELLARDRIANLKQIDDLSTYINKFLDCKLAIPNMTDNEACDKFMRGLKDLNTAAYVRQHFDGTLKTATRSALTFDSAYNQQEQFGFFRNPSVVRSVQQPVQAGYARDDPMDLDWIDNRGKRNYRGGNKSNNSRFGNNSSGGGRCFYCNKLGHIKRDCIERRNDIKAQIRKLDEARSNRGERNKQFINVMDSQSENDEDNGNNNNNKNLIQFDPYSTVSIDDSLFPVLQVTKNVENRKTTNVTELIPIIYPSANDDINDEFNHITELNSIATTLPLYSGIVNKSPIKVLIDSGASENYVSPHVLKADQKLIPVYNRKVETAGGEITEIKYKVKLEVNLNGYKSFIMLYVFPTKFDLILGRAWLKTETPNTDWTSDTWYINKGSTQLKPITNTYKNNSSLTSISKLSYLISHKQADRYVKKGAESFLFCIRDASLTADVLSRMNFTSEEVAPESESLEPDMLYAAWDELPPLLRADWPLLLFPEERRKDPRTTADITSRELEGLGQNRAAAEFRMKAMSEKDKRRWDAAIKPLSFETGNLVLLTNEGRYGLEPTFKGPYVVVQSFPDYGTYKLETVAGEPLKSLVHVDRLKAANGEKPTTAWFNPTDTRREWRAFEKETGNQVLKTKVIPPVLVDTDIVDHIDPLEPISAPVIDEPTIIQYTAQDISPTEIKNTSGNETQQLQTETSTTALGNQITIPSPVLTPVTINLESEDESMVTAPTLLQDKTAPMDDLDIGSQSVPSQ</sequence>
<dbReference type="InterPro" id="IPR001969">
    <property type="entry name" value="Aspartic_peptidase_AS"/>
</dbReference>
<dbReference type="GO" id="GO:0006508">
    <property type="term" value="P:proteolysis"/>
    <property type="evidence" value="ECO:0007669"/>
    <property type="project" value="InterPro"/>
</dbReference>
<dbReference type="AlphaFoldDB" id="A0A8H7SHB8"/>
<dbReference type="PANTHER" id="PTHR15503">
    <property type="entry name" value="LDOC1 RELATED"/>
    <property type="match status" value="1"/>
</dbReference>
<evidence type="ECO:0000313" key="5">
    <source>
        <dbReference type="EMBL" id="KAG2228438.1"/>
    </source>
</evidence>
<dbReference type="InterPro" id="IPR001878">
    <property type="entry name" value="Znf_CCHC"/>
</dbReference>
<keyword evidence="2" id="KW-0862">Zinc</keyword>
<dbReference type="Gene3D" id="2.40.70.10">
    <property type="entry name" value="Acid Proteases"/>
    <property type="match status" value="1"/>
</dbReference>